<gene>
    <name evidence="2" type="ORF">HNQ51_002192</name>
</gene>
<evidence type="ECO:0000256" key="1">
    <source>
        <dbReference type="SAM" id="MobiDB-lite"/>
    </source>
</evidence>
<protein>
    <submittedName>
        <fullName evidence="2">RHS repeat-associated protein</fullName>
    </submittedName>
</protein>
<dbReference type="NCBIfam" id="TIGR03696">
    <property type="entry name" value="Rhs_assc_core"/>
    <property type="match status" value="1"/>
</dbReference>
<dbReference type="PRINTS" id="PR00394">
    <property type="entry name" value="RHSPROTEIN"/>
</dbReference>
<proteinExistence type="predicted"/>
<dbReference type="EMBL" id="JACHHO010000003">
    <property type="protein sequence ID" value="MBB5204873.1"/>
    <property type="molecule type" value="Genomic_DNA"/>
</dbReference>
<feature type="compositionally biased region" description="Basic and acidic residues" evidence="1">
    <location>
        <begin position="122"/>
        <end position="145"/>
    </location>
</feature>
<dbReference type="AlphaFoldDB" id="A0A840S596"/>
<dbReference type="PANTHER" id="PTHR32305">
    <property type="match status" value="1"/>
</dbReference>
<name>A0A840S596_9BURK</name>
<sequence length="160" mass="17468">YALGFPGQYLDAESGLWYNWNRYYDAQLGRYTQSDPIGLEGGINTYAYAEGDPVNMIDPDGRLAFLLPAIPWVLGGGVTAMDVGATVAIVGGGAALIDRMFSKGGSQNIRDTGLIGVPDEEIDRRLKDPTTSPGERKRLEKEQKARGNRNKSKDSRKKCP</sequence>
<feature type="region of interest" description="Disordered" evidence="1">
    <location>
        <begin position="118"/>
        <end position="160"/>
    </location>
</feature>
<organism evidence="2 3">
    <name type="scientific">Inhella inkyongensis</name>
    <dbReference type="NCBI Taxonomy" id="392593"/>
    <lineage>
        <taxon>Bacteria</taxon>
        <taxon>Pseudomonadati</taxon>
        <taxon>Pseudomonadota</taxon>
        <taxon>Betaproteobacteria</taxon>
        <taxon>Burkholderiales</taxon>
        <taxon>Sphaerotilaceae</taxon>
        <taxon>Inhella</taxon>
    </lineage>
</organism>
<dbReference type="Gene3D" id="2.180.10.10">
    <property type="entry name" value="RHS repeat-associated core"/>
    <property type="match status" value="1"/>
</dbReference>
<feature type="compositionally biased region" description="Basic residues" evidence="1">
    <location>
        <begin position="146"/>
        <end position="160"/>
    </location>
</feature>
<keyword evidence="3" id="KW-1185">Reference proteome</keyword>
<evidence type="ECO:0000313" key="3">
    <source>
        <dbReference type="Proteomes" id="UP000554837"/>
    </source>
</evidence>
<dbReference type="PANTHER" id="PTHR32305:SF15">
    <property type="entry name" value="PROTEIN RHSA-RELATED"/>
    <property type="match status" value="1"/>
</dbReference>
<dbReference type="RefSeq" id="WP_184044734.1">
    <property type="nucleotide sequence ID" value="NZ_JACHHO010000003.1"/>
</dbReference>
<accession>A0A840S596</accession>
<dbReference type="InterPro" id="IPR022385">
    <property type="entry name" value="Rhs_assc_core"/>
</dbReference>
<comment type="caution">
    <text evidence="2">The sequence shown here is derived from an EMBL/GenBank/DDBJ whole genome shotgun (WGS) entry which is preliminary data.</text>
</comment>
<dbReference type="Proteomes" id="UP000554837">
    <property type="component" value="Unassembled WGS sequence"/>
</dbReference>
<feature type="non-terminal residue" evidence="2">
    <location>
        <position position="1"/>
    </location>
</feature>
<reference evidence="2 3" key="1">
    <citation type="submission" date="2020-08" db="EMBL/GenBank/DDBJ databases">
        <title>Genomic Encyclopedia of Type Strains, Phase IV (KMG-IV): sequencing the most valuable type-strain genomes for metagenomic binning, comparative biology and taxonomic classification.</title>
        <authorList>
            <person name="Goeker M."/>
        </authorList>
    </citation>
    <scope>NUCLEOTIDE SEQUENCE [LARGE SCALE GENOMIC DNA]</scope>
    <source>
        <strain evidence="2 3">DSM 23958</strain>
    </source>
</reference>
<evidence type="ECO:0000313" key="2">
    <source>
        <dbReference type="EMBL" id="MBB5204873.1"/>
    </source>
</evidence>
<dbReference type="InterPro" id="IPR050708">
    <property type="entry name" value="T6SS_VgrG/RHS"/>
</dbReference>